<dbReference type="InterPro" id="IPR022742">
    <property type="entry name" value="Hydrolase_4"/>
</dbReference>
<dbReference type="STRING" id="53501.SAMN04488043_103291"/>
<evidence type="ECO:0000313" key="3">
    <source>
        <dbReference type="Proteomes" id="UP000051587"/>
    </source>
</evidence>
<accession>A0A0P1FPC0</accession>
<evidence type="ECO:0000259" key="1">
    <source>
        <dbReference type="Pfam" id="PF12146"/>
    </source>
</evidence>
<dbReference type="Gene3D" id="3.40.50.1820">
    <property type="entry name" value="alpha/beta hydrolase"/>
    <property type="match status" value="1"/>
</dbReference>
<dbReference type="Proteomes" id="UP000051587">
    <property type="component" value="Unassembled WGS sequence"/>
</dbReference>
<name>A0A0P1FPC0_THAGE</name>
<protein>
    <submittedName>
        <fullName evidence="2">Acyl-CoA esterase</fullName>
    </submittedName>
</protein>
<dbReference type="SUPFAM" id="SSF53474">
    <property type="entry name" value="alpha/beta-Hydrolases"/>
    <property type="match status" value="1"/>
</dbReference>
<feature type="domain" description="Serine aminopeptidase S33" evidence="1">
    <location>
        <begin position="73"/>
        <end position="216"/>
    </location>
</feature>
<dbReference type="EMBL" id="CYSA01000005">
    <property type="protein sequence ID" value="CUH62948.1"/>
    <property type="molecule type" value="Genomic_DNA"/>
</dbReference>
<keyword evidence="3" id="KW-1185">Reference proteome</keyword>
<dbReference type="PANTHER" id="PTHR43194:SF2">
    <property type="entry name" value="PEROXISOMAL MEMBRANE PROTEIN LPX1"/>
    <property type="match status" value="1"/>
</dbReference>
<reference evidence="2 3" key="1">
    <citation type="submission" date="2015-09" db="EMBL/GenBank/DDBJ databases">
        <authorList>
            <consortium name="Swine Surveillance"/>
        </authorList>
    </citation>
    <scope>NUCLEOTIDE SEQUENCE [LARGE SCALE GENOMIC DNA]</scope>
    <source>
        <strain evidence="2 3">CECT 4357</strain>
    </source>
</reference>
<organism evidence="2 3">
    <name type="scientific">Thalassovita gelatinovora</name>
    <name type="common">Thalassobius gelatinovorus</name>
    <dbReference type="NCBI Taxonomy" id="53501"/>
    <lineage>
        <taxon>Bacteria</taxon>
        <taxon>Pseudomonadati</taxon>
        <taxon>Pseudomonadota</taxon>
        <taxon>Alphaproteobacteria</taxon>
        <taxon>Rhodobacterales</taxon>
        <taxon>Roseobacteraceae</taxon>
        <taxon>Thalassovita</taxon>
    </lineage>
</organism>
<dbReference type="AlphaFoldDB" id="A0A0P1FPC0"/>
<dbReference type="RefSeq" id="WP_058261199.1">
    <property type="nucleotide sequence ID" value="NZ_CP051181.1"/>
</dbReference>
<gene>
    <name evidence="2" type="ORF">TG4357_00391</name>
</gene>
<dbReference type="InterPro" id="IPR029058">
    <property type="entry name" value="AB_hydrolase_fold"/>
</dbReference>
<dbReference type="OrthoDB" id="9808398at2"/>
<dbReference type="InterPro" id="IPR050228">
    <property type="entry name" value="Carboxylesterase_BioH"/>
</dbReference>
<evidence type="ECO:0000313" key="2">
    <source>
        <dbReference type="EMBL" id="CUH62948.1"/>
    </source>
</evidence>
<dbReference type="Pfam" id="PF12146">
    <property type="entry name" value="Hydrolase_4"/>
    <property type="match status" value="1"/>
</dbReference>
<sequence>MIWGFVRVAAISAAVPLAIALGLIGSQRPGEMTGSEGLDFSRQITRQTAPLPIEKVTMRDGFGLSVRSVPGPQNRPLVVLVHGSGWHGGQFDGLARQLADKADVLVPDLRGHGVDPGRRGDVDYIGQFEDDLADLIRAKAKPGQKVVLAGHSSGGGLVVRFAGGAHGDLIEGAALMAPFLKYNAPTTRPNSGGWADVLTRRIIGLSMLNTVGIKALNALTVIQFNMPESVLNGPLGATATTAYSYRLNSSFAPRRGYEKDIAALPRFLLIAGREDEAFFAERYEPLMSEHNPEGRYVLIDGVSHLDVVDAPQTLSAIGDFIDGI</sequence>
<proteinExistence type="predicted"/>
<dbReference type="PANTHER" id="PTHR43194">
    <property type="entry name" value="HYDROLASE ALPHA/BETA FOLD FAMILY"/>
    <property type="match status" value="1"/>
</dbReference>